<dbReference type="PANTHER" id="PTHR11461">
    <property type="entry name" value="SERINE PROTEASE INHIBITOR, SERPIN"/>
    <property type="match status" value="1"/>
</dbReference>
<dbReference type="InterPro" id="IPR023796">
    <property type="entry name" value="Serpin_dom"/>
</dbReference>
<reference evidence="5 6" key="1">
    <citation type="submission" date="2015-04" db="EMBL/GenBank/DDBJ databases">
        <title>Lasius niger genome sequencing.</title>
        <authorList>
            <person name="Konorov E.A."/>
            <person name="Nikitin M.A."/>
            <person name="Kirill M.V."/>
            <person name="Chang P."/>
        </authorList>
    </citation>
    <scope>NUCLEOTIDE SEQUENCE [LARGE SCALE GENOMIC DNA]</scope>
    <source>
        <tissue evidence="5">Whole</tissue>
    </source>
</reference>
<feature type="domain" description="Serpin" evidence="4">
    <location>
        <begin position="2"/>
        <end position="189"/>
    </location>
</feature>
<dbReference type="Proteomes" id="UP000036403">
    <property type="component" value="Unassembled WGS sequence"/>
</dbReference>
<keyword evidence="6" id="KW-1185">Reference proteome</keyword>
<evidence type="ECO:0000259" key="4">
    <source>
        <dbReference type="Pfam" id="PF00079"/>
    </source>
</evidence>
<evidence type="ECO:0000256" key="2">
    <source>
        <dbReference type="ARBA" id="ARBA00022690"/>
    </source>
</evidence>
<dbReference type="EMBL" id="LBMM01016886">
    <property type="protein sequence ID" value="KMQ84278.1"/>
    <property type="molecule type" value="Genomic_DNA"/>
</dbReference>
<dbReference type="Pfam" id="PF00079">
    <property type="entry name" value="Serpin"/>
    <property type="match status" value="1"/>
</dbReference>
<dbReference type="InterPro" id="IPR042185">
    <property type="entry name" value="Serpin_sf_2"/>
</dbReference>
<keyword evidence="2" id="KW-0646">Protease inhibitor</keyword>
<dbReference type="SUPFAM" id="SSF56574">
    <property type="entry name" value="Serpins"/>
    <property type="match status" value="1"/>
</dbReference>
<name>A0A0J7K1E8_LASNI</name>
<dbReference type="GO" id="GO:0004867">
    <property type="term" value="F:serine-type endopeptidase inhibitor activity"/>
    <property type="evidence" value="ECO:0007669"/>
    <property type="project" value="UniProtKB-KW"/>
</dbReference>
<keyword evidence="3" id="KW-0722">Serine protease inhibitor</keyword>
<sequence length="210" mass="24242">MHICELPYKNKYKTSLFVLLPGDCPLEYTEEEEDCFNKYDIVNEMYNILNILSTEEIICSHFHKWLKGNVTRETSPNFVVWPNFELEIELPIHQLLQALGVEELVASDGIDMSGFVEGENQKLHLGSAVHRAHVKVTEENTVASAVTALYTGNEFAQPVERVICNSDKPFVWLIYDKHRQNVLFAGAFNKVDESNSYLKREWRKSSYGFF</sequence>
<gene>
    <name evidence="5" type="ORF">RF55_18055</name>
</gene>
<evidence type="ECO:0000313" key="5">
    <source>
        <dbReference type="EMBL" id="KMQ84278.1"/>
    </source>
</evidence>
<dbReference type="InterPro" id="IPR000215">
    <property type="entry name" value="Serpin_fam"/>
</dbReference>
<dbReference type="Gene3D" id="2.30.39.10">
    <property type="entry name" value="Alpha-1-antitrypsin, domain 1"/>
    <property type="match status" value="1"/>
</dbReference>
<dbReference type="PaxDb" id="67767-A0A0J7K1E8"/>
<evidence type="ECO:0000313" key="6">
    <source>
        <dbReference type="Proteomes" id="UP000036403"/>
    </source>
</evidence>
<protein>
    <submittedName>
        <fullName evidence="5">Serpin-like protein</fullName>
    </submittedName>
</protein>
<organism evidence="5 6">
    <name type="scientific">Lasius niger</name>
    <name type="common">Black garden ant</name>
    <dbReference type="NCBI Taxonomy" id="67767"/>
    <lineage>
        <taxon>Eukaryota</taxon>
        <taxon>Metazoa</taxon>
        <taxon>Ecdysozoa</taxon>
        <taxon>Arthropoda</taxon>
        <taxon>Hexapoda</taxon>
        <taxon>Insecta</taxon>
        <taxon>Pterygota</taxon>
        <taxon>Neoptera</taxon>
        <taxon>Endopterygota</taxon>
        <taxon>Hymenoptera</taxon>
        <taxon>Apocrita</taxon>
        <taxon>Aculeata</taxon>
        <taxon>Formicoidea</taxon>
        <taxon>Formicidae</taxon>
        <taxon>Formicinae</taxon>
        <taxon>Lasius</taxon>
        <taxon>Lasius</taxon>
    </lineage>
</organism>
<dbReference type="PANTHER" id="PTHR11461:SF211">
    <property type="entry name" value="GH10112P-RELATED"/>
    <property type="match status" value="1"/>
</dbReference>
<dbReference type="OrthoDB" id="7552414at2759"/>
<accession>A0A0J7K1E8</accession>
<comment type="caution">
    <text evidence="5">The sequence shown here is derived from an EMBL/GenBank/DDBJ whole genome shotgun (WGS) entry which is preliminary data.</text>
</comment>
<dbReference type="STRING" id="67767.A0A0J7K1E8"/>
<dbReference type="InterPro" id="IPR036186">
    <property type="entry name" value="Serpin_sf"/>
</dbReference>
<dbReference type="AlphaFoldDB" id="A0A0J7K1E8"/>
<dbReference type="GO" id="GO:0005615">
    <property type="term" value="C:extracellular space"/>
    <property type="evidence" value="ECO:0007669"/>
    <property type="project" value="InterPro"/>
</dbReference>
<dbReference type="Gene3D" id="3.30.497.10">
    <property type="entry name" value="Antithrombin, subunit I, domain 2"/>
    <property type="match status" value="1"/>
</dbReference>
<comment type="similarity">
    <text evidence="1">Belongs to the serpin family.</text>
</comment>
<evidence type="ECO:0000256" key="3">
    <source>
        <dbReference type="ARBA" id="ARBA00022900"/>
    </source>
</evidence>
<dbReference type="InterPro" id="IPR042178">
    <property type="entry name" value="Serpin_sf_1"/>
</dbReference>
<proteinExistence type="inferred from homology"/>
<evidence type="ECO:0000256" key="1">
    <source>
        <dbReference type="ARBA" id="ARBA00009500"/>
    </source>
</evidence>